<keyword evidence="2" id="KW-0808">Transferase</keyword>
<dbReference type="EMBL" id="JALZWP010000002">
    <property type="protein sequence ID" value="MCL1627634.1"/>
    <property type="molecule type" value="Genomic_DNA"/>
</dbReference>
<dbReference type="PANTHER" id="PTHR47816">
    <property type="entry name" value="RIBOSOMAL RNA SMALL SUBUNIT METHYLTRANSFERASE C"/>
    <property type="match status" value="1"/>
</dbReference>
<evidence type="ECO:0000313" key="6">
    <source>
        <dbReference type="Proteomes" id="UP001202550"/>
    </source>
</evidence>
<accession>A0ABT0M043</accession>
<evidence type="ECO:0000259" key="4">
    <source>
        <dbReference type="Pfam" id="PF05175"/>
    </source>
</evidence>
<dbReference type="GO" id="GO:0008168">
    <property type="term" value="F:methyltransferase activity"/>
    <property type="evidence" value="ECO:0007669"/>
    <property type="project" value="UniProtKB-KW"/>
</dbReference>
<evidence type="ECO:0000313" key="5">
    <source>
        <dbReference type="EMBL" id="MCL1627634.1"/>
    </source>
</evidence>
<dbReference type="CDD" id="cd02440">
    <property type="entry name" value="AdoMet_MTases"/>
    <property type="match status" value="1"/>
</dbReference>
<dbReference type="SUPFAM" id="SSF53335">
    <property type="entry name" value="S-adenosyl-L-methionine-dependent methyltransferases"/>
    <property type="match status" value="1"/>
</dbReference>
<reference evidence="5 6" key="1">
    <citation type="submission" date="2022-05" db="EMBL/GenBank/DDBJ databases">
        <title>Seasonal and diel survey of microbial diversity of the Tyrrhenian coast.</title>
        <authorList>
            <person name="Gattoni G."/>
            <person name="Corral P."/>
        </authorList>
    </citation>
    <scope>NUCLEOTIDE SEQUENCE [LARGE SCALE GENOMIC DNA]</scope>
    <source>
        <strain evidence="5 6">V10</strain>
    </source>
</reference>
<keyword evidence="6" id="KW-1185">Reference proteome</keyword>
<comment type="caution">
    <text evidence="5">The sequence shown here is derived from an EMBL/GenBank/DDBJ whole genome shotgun (WGS) entry which is preliminary data.</text>
</comment>
<dbReference type="PANTHER" id="PTHR47816:SF4">
    <property type="entry name" value="RIBOSOMAL RNA SMALL SUBUNIT METHYLTRANSFERASE C"/>
    <property type="match status" value="1"/>
</dbReference>
<proteinExistence type="predicted"/>
<protein>
    <submittedName>
        <fullName evidence="5">Methyltransferase</fullName>
    </submittedName>
</protein>
<sequence>MPYNPVTLAAPAPRAERMSYAFSEGLVLPDGAVTILRPHAGEGFDPVEVDRIQMVQGFRPDHDALAAAGFNVSVRAEPAPSVLVCLPRAKDHAHLLIAQAAALAGQMVLVDGQKTDGIDSILKALRGRVAVNSVSKAHGKLVWFDPRGVDFSDWTSGAQTVPTEFGPMTTVPGLFSADGVDPASHMLAGLLPPELPARMVDFGAGWGYLSAAILARSGPEVLHLVEAEHDALAAARANIRDPRTQFHWADATSFALPDSLGGIVMNPPFHVGRDARPELGLAFIANAARALGTRGQLWLVANRHLPYAPALEERFVHLSVLAEDNRFRVWHAKQPRKVKR</sequence>
<feature type="domain" description="Methyltransferase small" evidence="4">
    <location>
        <begin position="169"/>
        <end position="330"/>
    </location>
</feature>
<organism evidence="5 6">
    <name type="scientific">Roseinatronobacter domitianus</name>
    <dbReference type="NCBI Taxonomy" id="2940293"/>
    <lineage>
        <taxon>Bacteria</taxon>
        <taxon>Pseudomonadati</taxon>
        <taxon>Pseudomonadota</taxon>
        <taxon>Alphaproteobacteria</taxon>
        <taxon>Rhodobacterales</taxon>
        <taxon>Paracoccaceae</taxon>
        <taxon>Roseinatronobacter</taxon>
    </lineage>
</organism>
<dbReference type="Gene3D" id="3.40.50.150">
    <property type="entry name" value="Vaccinia Virus protein VP39"/>
    <property type="match status" value="2"/>
</dbReference>
<name>A0ABT0M043_9RHOB</name>
<dbReference type="Proteomes" id="UP001202550">
    <property type="component" value="Unassembled WGS sequence"/>
</dbReference>
<dbReference type="RefSeq" id="WP_249056147.1">
    <property type="nucleotide sequence ID" value="NZ_JALZWP010000002.1"/>
</dbReference>
<evidence type="ECO:0000256" key="3">
    <source>
        <dbReference type="ARBA" id="ARBA00022691"/>
    </source>
</evidence>
<dbReference type="Pfam" id="PF05175">
    <property type="entry name" value="MTS"/>
    <property type="match status" value="1"/>
</dbReference>
<dbReference type="InterPro" id="IPR046977">
    <property type="entry name" value="RsmC/RlmG"/>
</dbReference>
<gene>
    <name evidence="5" type="ORF">M3N55_02725</name>
</gene>
<keyword evidence="1 5" id="KW-0489">Methyltransferase</keyword>
<dbReference type="InterPro" id="IPR007848">
    <property type="entry name" value="Small_mtfrase_dom"/>
</dbReference>
<evidence type="ECO:0000256" key="1">
    <source>
        <dbReference type="ARBA" id="ARBA00022603"/>
    </source>
</evidence>
<keyword evidence="3" id="KW-0949">S-adenosyl-L-methionine</keyword>
<dbReference type="InterPro" id="IPR029063">
    <property type="entry name" value="SAM-dependent_MTases_sf"/>
</dbReference>
<evidence type="ECO:0000256" key="2">
    <source>
        <dbReference type="ARBA" id="ARBA00022679"/>
    </source>
</evidence>
<dbReference type="GO" id="GO:0032259">
    <property type="term" value="P:methylation"/>
    <property type="evidence" value="ECO:0007669"/>
    <property type="project" value="UniProtKB-KW"/>
</dbReference>